<dbReference type="PANTHER" id="PTHR43669">
    <property type="entry name" value="5-KETO-D-GLUCONATE 5-REDUCTASE"/>
    <property type="match status" value="1"/>
</dbReference>
<dbReference type="Gene3D" id="3.40.50.720">
    <property type="entry name" value="NAD(P)-binding Rossmann-like Domain"/>
    <property type="match status" value="1"/>
</dbReference>
<name>A0A1I6V9Q4_9RHOB</name>
<evidence type="ECO:0000256" key="1">
    <source>
        <dbReference type="ARBA" id="ARBA00006484"/>
    </source>
</evidence>
<evidence type="ECO:0000256" key="2">
    <source>
        <dbReference type="ARBA" id="ARBA00023002"/>
    </source>
</evidence>
<protein>
    <submittedName>
        <fullName evidence="4">NADP-dependent 3-hydroxy acid dehydrogenase YdfG</fullName>
    </submittedName>
</protein>
<dbReference type="PRINTS" id="PR00080">
    <property type="entry name" value="SDRFAMILY"/>
</dbReference>
<organism evidence="4 5">
    <name type="scientific">Alloyangia pacifica</name>
    <dbReference type="NCBI Taxonomy" id="311180"/>
    <lineage>
        <taxon>Bacteria</taxon>
        <taxon>Pseudomonadati</taxon>
        <taxon>Pseudomonadota</taxon>
        <taxon>Alphaproteobacteria</taxon>
        <taxon>Rhodobacterales</taxon>
        <taxon>Roseobacteraceae</taxon>
        <taxon>Alloyangia</taxon>
    </lineage>
</organism>
<dbReference type="PRINTS" id="PR00081">
    <property type="entry name" value="GDHRDH"/>
</dbReference>
<evidence type="ECO:0000256" key="3">
    <source>
        <dbReference type="RuleBase" id="RU000363"/>
    </source>
</evidence>
<evidence type="ECO:0000313" key="5">
    <source>
        <dbReference type="Proteomes" id="UP000199392"/>
    </source>
</evidence>
<dbReference type="STRING" id="311180.SAMN04488050_110104"/>
<dbReference type="GO" id="GO:0016491">
    <property type="term" value="F:oxidoreductase activity"/>
    <property type="evidence" value="ECO:0007669"/>
    <property type="project" value="UniProtKB-KW"/>
</dbReference>
<accession>A0A1I6V9Q4</accession>
<proteinExistence type="inferred from homology"/>
<evidence type="ECO:0000313" key="4">
    <source>
        <dbReference type="EMBL" id="SFT10340.1"/>
    </source>
</evidence>
<gene>
    <name evidence="4" type="ORF">SAMN04488050_110104</name>
</gene>
<keyword evidence="2" id="KW-0560">Oxidoreductase</keyword>
<dbReference type="SUPFAM" id="SSF51735">
    <property type="entry name" value="NAD(P)-binding Rossmann-fold domains"/>
    <property type="match status" value="1"/>
</dbReference>
<dbReference type="InterPro" id="IPR036291">
    <property type="entry name" value="NAD(P)-bd_dom_sf"/>
</dbReference>
<comment type="similarity">
    <text evidence="1 3">Belongs to the short-chain dehydrogenases/reductases (SDR) family.</text>
</comment>
<dbReference type="Proteomes" id="UP000199392">
    <property type="component" value="Unassembled WGS sequence"/>
</dbReference>
<dbReference type="Pfam" id="PF00106">
    <property type="entry name" value="adh_short"/>
    <property type="match status" value="1"/>
</dbReference>
<keyword evidence="5" id="KW-1185">Reference proteome</keyword>
<dbReference type="PANTHER" id="PTHR43669:SF3">
    <property type="entry name" value="ALCOHOL DEHYDROGENASE, PUTATIVE (AFU_ORTHOLOGUE AFUA_3G03445)-RELATED"/>
    <property type="match status" value="1"/>
</dbReference>
<reference evidence="5" key="1">
    <citation type="submission" date="2016-10" db="EMBL/GenBank/DDBJ databases">
        <authorList>
            <person name="Varghese N."/>
            <person name="Submissions S."/>
        </authorList>
    </citation>
    <scope>NUCLEOTIDE SEQUENCE [LARGE SCALE GENOMIC DNA]</scope>
    <source>
        <strain evidence="5">DSM 26894</strain>
    </source>
</reference>
<dbReference type="EMBL" id="FOZW01000010">
    <property type="protein sequence ID" value="SFT10340.1"/>
    <property type="molecule type" value="Genomic_DNA"/>
</dbReference>
<dbReference type="InterPro" id="IPR002347">
    <property type="entry name" value="SDR_fam"/>
</dbReference>
<sequence>MGQSMDLTGKTALITGASRGIGAATARLFAEAGANVALVARGREAVTELAGEIGPKAMAIPCDISRYWEMDQAVQACVSAFGGIDVLVNNAGVIEPIAPLAGADPGAWGQVIDVNLKGVYHGMHAALPLMLAAGGGSVLTIGSGAAHHPLEGWSAYCASKAGALMLTRMADAEYRDRGIRAISLSPGTVATQMQRTIKASGVNPVSELEWEDHIPPEWVAKALLWMCGPETDAHLGGEISLRDEAVRKAIGVA</sequence>
<dbReference type="CDD" id="cd05233">
    <property type="entry name" value="SDR_c"/>
    <property type="match status" value="1"/>
</dbReference>
<dbReference type="FunFam" id="3.40.50.720:FF:000084">
    <property type="entry name" value="Short-chain dehydrogenase reductase"/>
    <property type="match status" value="1"/>
</dbReference>
<dbReference type="AlphaFoldDB" id="A0A1I6V9Q4"/>